<dbReference type="STRING" id="5722.A2EQ22"/>
<dbReference type="Pfam" id="PF00620">
    <property type="entry name" value="RhoGAP"/>
    <property type="match status" value="1"/>
</dbReference>
<dbReference type="GO" id="GO:0005737">
    <property type="term" value="C:cytoplasm"/>
    <property type="evidence" value="ECO:0000318"/>
    <property type="project" value="GO_Central"/>
</dbReference>
<dbReference type="KEGG" id="tva:4763076"/>
<dbReference type="PANTHER" id="PTHR45808">
    <property type="entry name" value="RHO GTPASE-ACTIVATING PROTEIN 68F"/>
    <property type="match status" value="1"/>
</dbReference>
<evidence type="ECO:0000313" key="3">
    <source>
        <dbReference type="Proteomes" id="UP000001542"/>
    </source>
</evidence>
<sequence length="294" mass="33728">MNRRAPRFFSRQPEQFGGKIPFIVTDIIDELRKQNATDAEGIFRLSGSAAQVTELLLELDSGRVKDWSKYNSVHTIACTLKKYFREMIPNYPLFPHSIYGDLQDASNQANKQIMIEKYKASFEKLSKPRQLTIAYLFKYILEIEENKAKNKMNAVNLAIVFSQNLLCSLDTSKEATLINNAIQNKIIQTLIDVGHQVFDDINTDGAILTDDDMPIIAIPPVPKSDIEKFIMLRDIRRRSYIPYIPADMFRDPRFVRPTRTVVFDKVTKKEKDTNMKLNEGLGSTDQIVWNNSAV</sequence>
<feature type="domain" description="Rho-GAP" evidence="1">
    <location>
        <begin position="1"/>
        <end position="198"/>
    </location>
</feature>
<dbReference type="InParanoid" id="A2EQ22"/>
<dbReference type="SMR" id="A2EQ22"/>
<dbReference type="GO" id="GO:0007264">
    <property type="term" value="P:small GTPase-mediated signal transduction"/>
    <property type="evidence" value="ECO:0000318"/>
    <property type="project" value="GO_Central"/>
</dbReference>
<keyword evidence="3" id="KW-1185">Reference proteome</keyword>
<reference evidence="2" key="2">
    <citation type="journal article" date="2007" name="Science">
        <title>Draft genome sequence of the sexually transmitted pathogen Trichomonas vaginalis.</title>
        <authorList>
            <person name="Carlton J.M."/>
            <person name="Hirt R.P."/>
            <person name="Silva J.C."/>
            <person name="Delcher A.L."/>
            <person name="Schatz M."/>
            <person name="Zhao Q."/>
            <person name="Wortman J.R."/>
            <person name="Bidwell S.L."/>
            <person name="Alsmark U.C.M."/>
            <person name="Besteiro S."/>
            <person name="Sicheritz-Ponten T."/>
            <person name="Noel C.J."/>
            <person name="Dacks J.B."/>
            <person name="Foster P.G."/>
            <person name="Simillion C."/>
            <person name="Van de Peer Y."/>
            <person name="Miranda-Saavedra D."/>
            <person name="Barton G.J."/>
            <person name="Westrop G.D."/>
            <person name="Mueller S."/>
            <person name="Dessi D."/>
            <person name="Fiori P.L."/>
            <person name="Ren Q."/>
            <person name="Paulsen I."/>
            <person name="Zhang H."/>
            <person name="Bastida-Corcuera F.D."/>
            <person name="Simoes-Barbosa A."/>
            <person name="Brown M.T."/>
            <person name="Hayes R.D."/>
            <person name="Mukherjee M."/>
            <person name="Okumura C.Y."/>
            <person name="Schneider R."/>
            <person name="Smith A.J."/>
            <person name="Vanacova S."/>
            <person name="Villalvazo M."/>
            <person name="Haas B.J."/>
            <person name="Pertea M."/>
            <person name="Feldblyum T.V."/>
            <person name="Utterback T.R."/>
            <person name="Shu C.L."/>
            <person name="Osoegawa K."/>
            <person name="de Jong P.J."/>
            <person name="Hrdy I."/>
            <person name="Horvathova L."/>
            <person name="Zubacova Z."/>
            <person name="Dolezal P."/>
            <person name="Malik S.B."/>
            <person name="Logsdon J.M. Jr."/>
            <person name="Henze K."/>
            <person name="Gupta A."/>
            <person name="Wang C.C."/>
            <person name="Dunne R.L."/>
            <person name="Upcroft J.A."/>
            <person name="Upcroft P."/>
            <person name="White O."/>
            <person name="Salzberg S.L."/>
            <person name="Tang P."/>
            <person name="Chiu C.-H."/>
            <person name="Lee Y.-S."/>
            <person name="Embley T.M."/>
            <person name="Coombs G.H."/>
            <person name="Mottram J.C."/>
            <person name="Tachezy J."/>
            <person name="Fraser-Liggett C.M."/>
            <person name="Johnson P.J."/>
        </authorList>
    </citation>
    <scope>NUCLEOTIDE SEQUENCE [LARGE SCALE GENOMIC DNA]</scope>
    <source>
        <strain evidence="2">G3</strain>
    </source>
</reference>
<dbReference type="InterPro" id="IPR008936">
    <property type="entry name" value="Rho_GTPase_activation_prot"/>
</dbReference>
<dbReference type="SMART" id="SM00324">
    <property type="entry name" value="RhoGAP"/>
    <property type="match status" value="1"/>
</dbReference>
<dbReference type="PROSITE" id="PS50238">
    <property type="entry name" value="RHOGAP"/>
    <property type="match status" value="1"/>
</dbReference>
<dbReference type="CDD" id="cd00159">
    <property type="entry name" value="RhoGAP"/>
    <property type="match status" value="1"/>
</dbReference>
<dbReference type="FunCoup" id="A2EQ22">
    <property type="interactions" value="366"/>
</dbReference>
<dbReference type="InterPro" id="IPR000198">
    <property type="entry name" value="RhoGAP_dom"/>
</dbReference>
<dbReference type="RefSeq" id="XP_001317420.1">
    <property type="nucleotide sequence ID" value="XM_001317385.1"/>
</dbReference>
<dbReference type="VEuPathDB" id="TrichDB:TVAG_473760"/>
<dbReference type="SUPFAM" id="SSF48350">
    <property type="entry name" value="GTPase activation domain, GAP"/>
    <property type="match status" value="1"/>
</dbReference>
<dbReference type="AlphaFoldDB" id="A2EQ22"/>
<dbReference type="OMA" id="FREMIPN"/>
<dbReference type="PANTHER" id="PTHR45808:SF2">
    <property type="entry name" value="RHO GTPASE-ACTIVATING PROTEIN 68F"/>
    <property type="match status" value="1"/>
</dbReference>
<dbReference type="OrthoDB" id="185175at2759"/>
<dbReference type="VEuPathDB" id="TrichDB:TVAGG3_0091300"/>
<dbReference type="eggNOG" id="KOG1449">
    <property type="taxonomic scope" value="Eukaryota"/>
</dbReference>
<organism evidence="2 3">
    <name type="scientific">Trichomonas vaginalis (strain ATCC PRA-98 / G3)</name>
    <dbReference type="NCBI Taxonomy" id="412133"/>
    <lineage>
        <taxon>Eukaryota</taxon>
        <taxon>Metamonada</taxon>
        <taxon>Parabasalia</taxon>
        <taxon>Trichomonadida</taxon>
        <taxon>Trichomonadidae</taxon>
        <taxon>Trichomonas</taxon>
    </lineage>
</organism>
<dbReference type="EMBL" id="DS113454">
    <property type="protein sequence ID" value="EAY05197.1"/>
    <property type="molecule type" value="Genomic_DNA"/>
</dbReference>
<name>A2EQ22_TRIV3</name>
<gene>
    <name evidence="2" type="ORF">TVAG_473760</name>
</gene>
<dbReference type="GO" id="GO:0005096">
    <property type="term" value="F:GTPase activator activity"/>
    <property type="evidence" value="ECO:0000318"/>
    <property type="project" value="GO_Central"/>
</dbReference>
<dbReference type="Gene3D" id="1.10.555.10">
    <property type="entry name" value="Rho GTPase activation protein"/>
    <property type="match status" value="1"/>
</dbReference>
<reference evidence="2" key="1">
    <citation type="submission" date="2006-10" db="EMBL/GenBank/DDBJ databases">
        <authorList>
            <person name="Amadeo P."/>
            <person name="Zhao Q."/>
            <person name="Wortman J."/>
            <person name="Fraser-Liggett C."/>
            <person name="Carlton J."/>
        </authorList>
    </citation>
    <scope>NUCLEOTIDE SEQUENCE</scope>
    <source>
        <strain evidence="2">G3</strain>
    </source>
</reference>
<dbReference type="Proteomes" id="UP000001542">
    <property type="component" value="Unassembled WGS sequence"/>
</dbReference>
<proteinExistence type="predicted"/>
<accession>A2EQ22</accession>
<evidence type="ECO:0000313" key="2">
    <source>
        <dbReference type="EMBL" id="EAY05197.1"/>
    </source>
</evidence>
<protein>
    <submittedName>
        <fullName evidence="2">RhoGAP domain containing protein</fullName>
    </submittedName>
</protein>
<evidence type="ECO:0000259" key="1">
    <source>
        <dbReference type="PROSITE" id="PS50238"/>
    </source>
</evidence>